<dbReference type="HAMAP" id="MF_01113">
    <property type="entry name" value="DNApol_IV"/>
    <property type="match status" value="1"/>
</dbReference>
<dbReference type="Proteomes" id="UP000219331">
    <property type="component" value="Unassembled WGS sequence"/>
</dbReference>
<dbReference type="InterPro" id="IPR043502">
    <property type="entry name" value="DNA/RNA_pol_sf"/>
</dbReference>
<dbReference type="EC" id="2.7.7.7" evidence="17"/>
<dbReference type="NCBIfam" id="NF002677">
    <property type="entry name" value="PRK02406.1"/>
    <property type="match status" value="1"/>
</dbReference>
<dbReference type="GO" id="GO:0003684">
    <property type="term" value="F:damaged DNA binding"/>
    <property type="evidence" value="ECO:0007669"/>
    <property type="project" value="InterPro"/>
</dbReference>
<dbReference type="Pfam" id="PF11799">
    <property type="entry name" value="IMS_C"/>
    <property type="match status" value="1"/>
</dbReference>
<dbReference type="SUPFAM" id="SSF100879">
    <property type="entry name" value="Lesion bypass DNA polymerase (Y-family), little finger domain"/>
    <property type="match status" value="1"/>
</dbReference>
<keyword evidence="11 17" id="KW-0460">Magnesium</keyword>
<evidence type="ECO:0000256" key="11">
    <source>
        <dbReference type="ARBA" id="ARBA00022842"/>
    </source>
</evidence>
<dbReference type="AlphaFoldDB" id="A0A285TKT8"/>
<dbReference type="GO" id="GO:0042276">
    <property type="term" value="P:error-prone translesion synthesis"/>
    <property type="evidence" value="ECO:0007669"/>
    <property type="project" value="TreeGrafter"/>
</dbReference>
<dbReference type="InterPro" id="IPR022880">
    <property type="entry name" value="DNApol_IV"/>
</dbReference>
<dbReference type="RefSeq" id="WP_097176229.1">
    <property type="nucleotide sequence ID" value="NZ_OBML01000012.1"/>
</dbReference>
<dbReference type="SUPFAM" id="SSF56672">
    <property type="entry name" value="DNA/RNA polymerases"/>
    <property type="match status" value="1"/>
</dbReference>
<proteinExistence type="inferred from homology"/>
<feature type="binding site" evidence="17">
    <location>
        <position position="68"/>
    </location>
    <ligand>
        <name>Mg(2+)</name>
        <dbReference type="ChEBI" id="CHEBI:18420"/>
    </ligand>
</feature>
<keyword evidence="5 17" id="KW-0963">Cytoplasm</keyword>
<dbReference type="InterPro" id="IPR017961">
    <property type="entry name" value="DNA_pol_Y-fam_little_finger"/>
</dbReference>
<dbReference type="FunFam" id="3.30.1490.100:FF:000004">
    <property type="entry name" value="DNA polymerase IV"/>
    <property type="match status" value="1"/>
</dbReference>
<keyword evidence="14 17" id="KW-0234">DNA repair</keyword>
<evidence type="ECO:0000256" key="6">
    <source>
        <dbReference type="ARBA" id="ARBA00022679"/>
    </source>
</evidence>
<dbReference type="PANTHER" id="PTHR11076">
    <property type="entry name" value="DNA REPAIR POLYMERASE UMUC / TRANSFERASE FAMILY MEMBER"/>
    <property type="match status" value="1"/>
</dbReference>
<dbReference type="Gene3D" id="3.30.1490.100">
    <property type="entry name" value="DNA polymerase, Y-family, little finger domain"/>
    <property type="match status" value="1"/>
</dbReference>
<feature type="active site" evidence="17">
    <location>
        <position position="162"/>
    </location>
</feature>
<dbReference type="InterPro" id="IPR036775">
    <property type="entry name" value="DNA_pol_Y-fam_lit_finger_sf"/>
</dbReference>
<dbReference type="Gene3D" id="3.30.70.270">
    <property type="match status" value="1"/>
</dbReference>
<dbReference type="EMBL" id="OBML01000012">
    <property type="protein sequence ID" value="SOC23058.1"/>
    <property type="molecule type" value="Genomic_DNA"/>
</dbReference>
<keyword evidence="7 17" id="KW-0548">Nucleotidyltransferase</keyword>
<dbReference type="GO" id="GO:0005829">
    <property type="term" value="C:cytosol"/>
    <property type="evidence" value="ECO:0007669"/>
    <property type="project" value="TreeGrafter"/>
</dbReference>
<evidence type="ECO:0000256" key="12">
    <source>
        <dbReference type="ARBA" id="ARBA00022932"/>
    </source>
</evidence>
<evidence type="ECO:0000256" key="10">
    <source>
        <dbReference type="ARBA" id="ARBA00022763"/>
    </source>
</evidence>
<comment type="subcellular location">
    <subcellularLocation>
        <location evidence="1 17">Cytoplasm</location>
    </subcellularLocation>
</comment>
<evidence type="ECO:0000256" key="2">
    <source>
        <dbReference type="ARBA" id="ARBA00010945"/>
    </source>
</evidence>
<feature type="domain" description="UmuC" evidence="18">
    <location>
        <begin position="64"/>
        <end position="244"/>
    </location>
</feature>
<comment type="function">
    <text evidence="15 17">Poorly processive, error-prone DNA polymerase involved in untargeted mutagenesis. Copies undamaged DNA at stalled replication forks, which arise in vivo from mismatched or misaligned primer ends. These misaligned primers can be extended by PolIV. Exhibits no 3'-5' exonuclease (proofreading) activity. May be involved in translesional synthesis, in conjunction with the beta clamp from PolIII.</text>
</comment>
<evidence type="ECO:0000256" key="17">
    <source>
        <dbReference type="HAMAP-Rule" id="MF_01113"/>
    </source>
</evidence>
<evidence type="ECO:0000313" key="20">
    <source>
        <dbReference type="Proteomes" id="UP000219331"/>
    </source>
</evidence>
<comment type="subunit">
    <text evidence="3 17">Monomer.</text>
</comment>
<keyword evidence="12 17" id="KW-0239">DNA-directed DNA polymerase</keyword>
<dbReference type="GO" id="GO:0006281">
    <property type="term" value="P:DNA repair"/>
    <property type="evidence" value="ECO:0007669"/>
    <property type="project" value="UniProtKB-UniRule"/>
</dbReference>
<dbReference type="CDD" id="cd03586">
    <property type="entry name" value="PolY_Pol_IV_kappa"/>
    <property type="match status" value="1"/>
</dbReference>
<evidence type="ECO:0000256" key="3">
    <source>
        <dbReference type="ARBA" id="ARBA00011245"/>
    </source>
</evidence>
<name>A0A285TKT8_9HYPH</name>
<dbReference type="PROSITE" id="PS50173">
    <property type="entry name" value="UMUC"/>
    <property type="match status" value="1"/>
</dbReference>
<evidence type="ECO:0000313" key="19">
    <source>
        <dbReference type="EMBL" id="SOC23058.1"/>
    </source>
</evidence>
<comment type="similarity">
    <text evidence="2 17">Belongs to the DNA polymerase type-Y family.</text>
</comment>
<keyword evidence="9 17" id="KW-0479">Metal-binding</keyword>
<evidence type="ECO:0000256" key="14">
    <source>
        <dbReference type="ARBA" id="ARBA00023204"/>
    </source>
</evidence>
<evidence type="ECO:0000256" key="1">
    <source>
        <dbReference type="ARBA" id="ARBA00004496"/>
    </source>
</evidence>
<reference evidence="19 20" key="1">
    <citation type="submission" date="2017-08" db="EMBL/GenBank/DDBJ databases">
        <authorList>
            <person name="de Groot N.N."/>
        </authorList>
    </citation>
    <scope>NUCLEOTIDE SEQUENCE [LARGE SCALE GENOMIC DNA]</scope>
    <source>
        <strain evidence="19 20">USBA 352</strain>
    </source>
</reference>
<dbReference type="STRING" id="538381.GCA_001696535_00693"/>
<keyword evidence="8 17" id="KW-0235">DNA replication</keyword>
<gene>
    <name evidence="17" type="primary">dinB</name>
    <name evidence="19" type="ORF">SAMN05421512_112238</name>
</gene>
<evidence type="ECO:0000256" key="16">
    <source>
        <dbReference type="ARBA" id="ARBA00049244"/>
    </source>
</evidence>
<dbReference type="FunFam" id="3.40.1170.60:FF:000001">
    <property type="entry name" value="DNA polymerase IV"/>
    <property type="match status" value="1"/>
</dbReference>
<keyword evidence="4 17" id="KW-0515">Mutator protein</keyword>
<keyword evidence="10 17" id="KW-0227">DNA damage</keyword>
<dbReference type="GO" id="GO:0003887">
    <property type="term" value="F:DNA-directed DNA polymerase activity"/>
    <property type="evidence" value="ECO:0007669"/>
    <property type="project" value="UniProtKB-UniRule"/>
</dbReference>
<sequence length="452" mass="48872">MSGAVPVGGRIAGGGAEADRRAGTVLCRDCLTRAPAAMRGTSLRCRACGSPRVLSHPELDSLSIAHIDCDAFYASVEKRDNPELTDRPLIIGGGTRGVVSTCCYIARISGVRSAMPMFKARELCPDAVVIKPDMAKYVRVGRDIRERMRALTPLVEPLSIDEAFLDLTGTERLHHATPAESLARFARSIEEEVGVTVSVGLAPNKFLAKIASDLDKPRGFSVIGAAEAVSFLAEQKIGLIWGVGKVFQQKLAADGLTTIGQLQKMEAVDLARRYGAMGLRLASLAHGRDDRPVSAHRETKSVSSETTFDTDISDVARLRAILRRLAEEVSTRLKAADLAGRTVTLKLKTPDFRIITRSRSLADPTQLADRIFRTGEDLLKAAAEGKRFRLIGIGVSELTDGTRADPDDLVDPVAGQRARAERAVDALRSKFGKQAVELGLTKAGDPRRQRDR</sequence>
<evidence type="ECO:0000256" key="4">
    <source>
        <dbReference type="ARBA" id="ARBA00022457"/>
    </source>
</evidence>
<evidence type="ECO:0000256" key="15">
    <source>
        <dbReference type="ARBA" id="ARBA00025589"/>
    </source>
</evidence>
<comment type="cofactor">
    <cofactor evidence="17">
        <name>Mg(2+)</name>
        <dbReference type="ChEBI" id="CHEBI:18420"/>
    </cofactor>
    <text evidence="17">Binds 2 magnesium ions per subunit.</text>
</comment>
<feature type="site" description="Substrate discrimination" evidence="17">
    <location>
        <position position="73"/>
    </location>
</feature>
<dbReference type="PANTHER" id="PTHR11076:SF33">
    <property type="entry name" value="DNA POLYMERASE KAPPA"/>
    <property type="match status" value="1"/>
</dbReference>
<dbReference type="InterPro" id="IPR043128">
    <property type="entry name" value="Rev_trsase/Diguanyl_cyclase"/>
</dbReference>
<keyword evidence="13 17" id="KW-0238">DNA-binding</keyword>
<accession>A0A285TKT8</accession>
<evidence type="ECO:0000256" key="5">
    <source>
        <dbReference type="ARBA" id="ARBA00022490"/>
    </source>
</evidence>
<evidence type="ECO:0000256" key="13">
    <source>
        <dbReference type="ARBA" id="ARBA00023125"/>
    </source>
</evidence>
<dbReference type="GO" id="GO:0009432">
    <property type="term" value="P:SOS response"/>
    <property type="evidence" value="ECO:0007669"/>
    <property type="project" value="TreeGrafter"/>
</dbReference>
<dbReference type="GO" id="GO:0006261">
    <property type="term" value="P:DNA-templated DNA replication"/>
    <property type="evidence" value="ECO:0007669"/>
    <property type="project" value="UniProtKB-UniRule"/>
</dbReference>
<comment type="catalytic activity">
    <reaction evidence="16 17">
        <text>DNA(n) + a 2'-deoxyribonucleoside 5'-triphosphate = DNA(n+1) + diphosphate</text>
        <dbReference type="Rhea" id="RHEA:22508"/>
        <dbReference type="Rhea" id="RHEA-COMP:17339"/>
        <dbReference type="Rhea" id="RHEA-COMP:17340"/>
        <dbReference type="ChEBI" id="CHEBI:33019"/>
        <dbReference type="ChEBI" id="CHEBI:61560"/>
        <dbReference type="ChEBI" id="CHEBI:173112"/>
        <dbReference type="EC" id="2.7.7.7"/>
    </reaction>
</comment>
<evidence type="ECO:0000256" key="7">
    <source>
        <dbReference type="ARBA" id="ARBA00022695"/>
    </source>
</evidence>
<dbReference type="OrthoDB" id="9808813at2"/>
<keyword evidence="20" id="KW-1185">Reference proteome</keyword>
<keyword evidence="6 17" id="KW-0808">Transferase</keyword>
<evidence type="ECO:0000256" key="8">
    <source>
        <dbReference type="ARBA" id="ARBA00022705"/>
    </source>
</evidence>
<dbReference type="Gene3D" id="3.40.1170.60">
    <property type="match status" value="1"/>
</dbReference>
<dbReference type="NCBIfam" id="NF002751">
    <property type="entry name" value="PRK02794.1"/>
    <property type="match status" value="1"/>
</dbReference>
<evidence type="ECO:0000259" key="18">
    <source>
        <dbReference type="PROSITE" id="PS50173"/>
    </source>
</evidence>
<evidence type="ECO:0000256" key="9">
    <source>
        <dbReference type="ARBA" id="ARBA00022723"/>
    </source>
</evidence>
<organism evidence="19 20">
    <name type="scientific">Stappia indica</name>
    <dbReference type="NCBI Taxonomy" id="538381"/>
    <lineage>
        <taxon>Bacteria</taxon>
        <taxon>Pseudomonadati</taxon>
        <taxon>Pseudomonadota</taxon>
        <taxon>Alphaproteobacteria</taxon>
        <taxon>Hyphomicrobiales</taxon>
        <taxon>Stappiaceae</taxon>
        <taxon>Stappia</taxon>
    </lineage>
</organism>
<dbReference type="InterPro" id="IPR050116">
    <property type="entry name" value="DNA_polymerase-Y"/>
</dbReference>
<dbReference type="GO" id="GO:0000287">
    <property type="term" value="F:magnesium ion binding"/>
    <property type="evidence" value="ECO:0007669"/>
    <property type="project" value="UniProtKB-UniRule"/>
</dbReference>
<dbReference type="Pfam" id="PF00817">
    <property type="entry name" value="IMS"/>
    <property type="match status" value="1"/>
</dbReference>
<dbReference type="Gene3D" id="1.10.150.20">
    <property type="entry name" value="5' to 3' exonuclease, C-terminal subdomain"/>
    <property type="match status" value="1"/>
</dbReference>
<feature type="binding site" evidence="17">
    <location>
        <position position="161"/>
    </location>
    <ligand>
        <name>Mg(2+)</name>
        <dbReference type="ChEBI" id="CHEBI:18420"/>
    </ligand>
</feature>
<dbReference type="InterPro" id="IPR001126">
    <property type="entry name" value="UmuC"/>
</dbReference>
<protein>
    <recommendedName>
        <fullName evidence="17">DNA polymerase IV</fullName>
        <shortName evidence="17">Pol IV</shortName>
        <ecNumber evidence="17">2.7.7.7</ecNumber>
    </recommendedName>
</protein>